<dbReference type="Proteomes" id="UP001221898">
    <property type="component" value="Unassembled WGS sequence"/>
</dbReference>
<comment type="caution">
    <text evidence="1">The sequence shown here is derived from an EMBL/GenBank/DDBJ whole genome shotgun (WGS) entry which is preliminary data.</text>
</comment>
<keyword evidence="2" id="KW-1185">Reference proteome</keyword>
<dbReference type="EMBL" id="JAINUG010000145">
    <property type="protein sequence ID" value="KAJ8392496.1"/>
    <property type="molecule type" value="Genomic_DNA"/>
</dbReference>
<proteinExistence type="predicted"/>
<sequence length="123" mass="13041">MLEPGGRKGLMMKDGGDTGLRCLPCFRGGEIATQASITVSLIDWDVSQDKGFRPHSALPWGKGGFQASAKGIPLGVSQLRVHHRSTTGMYFWEPALAPSVGGLPGMANPTGTVLPGNRDNYCK</sequence>
<organism evidence="1 2">
    <name type="scientific">Aldrovandia affinis</name>
    <dbReference type="NCBI Taxonomy" id="143900"/>
    <lineage>
        <taxon>Eukaryota</taxon>
        <taxon>Metazoa</taxon>
        <taxon>Chordata</taxon>
        <taxon>Craniata</taxon>
        <taxon>Vertebrata</taxon>
        <taxon>Euteleostomi</taxon>
        <taxon>Actinopterygii</taxon>
        <taxon>Neopterygii</taxon>
        <taxon>Teleostei</taxon>
        <taxon>Notacanthiformes</taxon>
        <taxon>Halosauridae</taxon>
        <taxon>Aldrovandia</taxon>
    </lineage>
</organism>
<name>A0AAD7S0Q5_9TELE</name>
<evidence type="ECO:0000313" key="2">
    <source>
        <dbReference type="Proteomes" id="UP001221898"/>
    </source>
</evidence>
<reference evidence="1" key="1">
    <citation type="journal article" date="2023" name="Science">
        <title>Genome structures resolve the early diversification of teleost fishes.</title>
        <authorList>
            <person name="Parey E."/>
            <person name="Louis A."/>
            <person name="Montfort J."/>
            <person name="Bouchez O."/>
            <person name="Roques C."/>
            <person name="Iampietro C."/>
            <person name="Lluch J."/>
            <person name="Castinel A."/>
            <person name="Donnadieu C."/>
            <person name="Desvignes T."/>
            <person name="Floi Bucao C."/>
            <person name="Jouanno E."/>
            <person name="Wen M."/>
            <person name="Mejri S."/>
            <person name="Dirks R."/>
            <person name="Jansen H."/>
            <person name="Henkel C."/>
            <person name="Chen W.J."/>
            <person name="Zahm M."/>
            <person name="Cabau C."/>
            <person name="Klopp C."/>
            <person name="Thompson A.W."/>
            <person name="Robinson-Rechavi M."/>
            <person name="Braasch I."/>
            <person name="Lecointre G."/>
            <person name="Bobe J."/>
            <person name="Postlethwait J.H."/>
            <person name="Berthelot C."/>
            <person name="Roest Crollius H."/>
            <person name="Guiguen Y."/>
        </authorList>
    </citation>
    <scope>NUCLEOTIDE SEQUENCE</scope>
    <source>
        <strain evidence="1">NC1722</strain>
    </source>
</reference>
<feature type="non-terminal residue" evidence="1">
    <location>
        <position position="1"/>
    </location>
</feature>
<evidence type="ECO:0000313" key="1">
    <source>
        <dbReference type="EMBL" id="KAJ8392496.1"/>
    </source>
</evidence>
<protein>
    <submittedName>
        <fullName evidence="1">Uncharacterized protein</fullName>
    </submittedName>
</protein>
<dbReference type="AlphaFoldDB" id="A0AAD7S0Q5"/>
<gene>
    <name evidence="1" type="ORF">AAFF_G00073740</name>
</gene>
<accession>A0AAD7S0Q5</accession>